<sequence length="612" mass="68909">MNRRLRSLRRMMLHVTLIPATTVVVIWLCVIAFSIYLLRNTIIRQHNLLIEAVARQCEQYLTETGNMLSATASGIRELPSEYQSRFLTQIQANYPRFSTLYLLSSEGTVIAEADSRISLLGLNFARERFFEPTKQSRMLYFSTPFISLFTNNIAVTGVVPIMNLNRLQAMLVGELDLRVLQEVIETADIGEQGTAFIADPRGTLVAYPITAWVHEQRNIGNLLLFENANQGQAVFEFFRDPESNAWLVGSAKQIAWNWVVITTQPLAVVVRPLILLIVISAIAFGGSVSLFVWAQVTIVRQITRPISRLMQEADLLAQGQFPAEQTVQYGNFYEIVSLYQSFTRMAAAILERTMALQASNEALNALNAALETRVQERTAALELANKELSSFAYVASHDLKAPLRAISRLAQWLAADYTDAVDEQGQEMIALLVGRVHRMENLIEGILEYSRIGRIEAERTPVNLNEVLCEALDNLSPPDHIQIVVAHEFPTLVLNQIRITQVFQNLIGNAIKFLDKPKGEIIVDCVSDEQFWRFSVRDNGPGIAEEYHQRIFEIFQTLQARDVYESTGIGLSLVKKIIEWYGGNVWLESTSGEGSTFWFSLPRSLEASVSQS</sequence>
<protein>
    <recommendedName>
        <fullName evidence="3">histidine kinase</fullName>
        <ecNumber evidence="3">2.7.13.3</ecNumber>
    </recommendedName>
</protein>
<evidence type="ECO:0000256" key="1">
    <source>
        <dbReference type="ARBA" id="ARBA00000085"/>
    </source>
</evidence>
<evidence type="ECO:0000256" key="5">
    <source>
        <dbReference type="ARBA" id="ARBA00022553"/>
    </source>
</evidence>
<dbReference type="EMBL" id="DF820458">
    <property type="protein sequence ID" value="GAK52195.1"/>
    <property type="molecule type" value="Genomic_DNA"/>
</dbReference>
<dbReference type="InterPro" id="IPR036097">
    <property type="entry name" value="HisK_dim/P_sf"/>
</dbReference>
<evidence type="ECO:0000256" key="9">
    <source>
        <dbReference type="ARBA" id="ARBA00022989"/>
    </source>
</evidence>
<keyword evidence="6" id="KW-0808">Transferase</keyword>
<dbReference type="Proteomes" id="UP000030700">
    <property type="component" value="Unassembled WGS sequence"/>
</dbReference>
<keyword evidence="4" id="KW-1003">Cell membrane</keyword>
<dbReference type="PRINTS" id="PR00344">
    <property type="entry name" value="BCTRLSENSOR"/>
</dbReference>
<dbReference type="Pfam" id="PF00512">
    <property type="entry name" value="HisKA"/>
    <property type="match status" value="1"/>
</dbReference>
<evidence type="ECO:0000256" key="11">
    <source>
        <dbReference type="SAM" id="Phobius"/>
    </source>
</evidence>
<evidence type="ECO:0000256" key="3">
    <source>
        <dbReference type="ARBA" id="ARBA00012438"/>
    </source>
</evidence>
<dbReference type="GO" id="GO:0005886">
    <property type="term" value="C:plasma membrane"/>
    <property type="evidence" value="ECO:0007669"/>
    <property type="project" value="UniProtKB-SubCell"/>
</dbReference>
<dbReference type="PANTHER" id="PTHR42878">
    <property type="entry name" value="TWO-COMPONENT HISTIDINE KINASE"/>
    <property type="match status" value="1"/>
</dbReference>
<dbReference type="InterPro" id="IPR029151">
    <property type="entry name" value="Sensor-like_sf"/>
</dbReference>
<feature type="transmembrane region" description="Helical" evidence="11">
    <location>
        <begin position="12"/>
        <end position="38"/>
    </location>
</feature>
<dbReference type="Gene3D" id="3.30.450.20">
    <property type="entry name" value="PAS domain"/>
    <property type="match status" value="2"/>
</dbReference>
<feature type="domain" description="HAMP" evidence="13">
    <location>
        <begin position="300"/>
        <end position="354"/>
    </location>
</feature>
<dbReference type="InterPro" id="IPR003661">
    <property type="entry name" value="HisK_dim/P_dom"/>
</dbReference>
<dbReference type="CDD" id="cd18774">
    <property type="entry name" value="PDC2_HK_sensor"/>
    <property type="match status" value="1"/>
</dbReference>
<name>A0A081BP79_9BACT</name>
<dbReference type="InterPro" id="IPR005467">
    <property type="entry name" value="His_kinase_dom"/>
</dbReference>
<dbReference type="GO" id="GO:0000155">
    <property type="term" value="F:phosphorelay sensor kinase activity"/>
    <property type="evidence" value="ECO:0007669"/>
    <property type="project" value="InterPro"/>
</dbReference>
<keyword evidence="15" id="KW-1185">Reference proteome</keyword>
<evidence type="ECO:0000313" key="15">
    <source>
        <dbReference type="Proteomes" id="UP000030700"/>
    </source>
</evidence>
<dbReference type="InterPro" id="IPR003660">
    <property type="entry name" value="HAMP_dom"/>
</dbReference>
<keyword evidence="5" id="KW-0597">Phosphoprotein</keyword>
<dbReference type="SUPFAM" id="SSF55874">
    <property type="entry name" value="ATPase domain of HSP90 chaperone/DNA topoisomerase II/histidine kinase"/>
    <property type="match status" value="1"/>
</dbReference>
<dbReference type="Gene3D" id="1.10.287.130">
    <property type="match status" value="1"/>
</dbReference>
<evidence type="ECO:0000256" key="8">
    <source>
        <dbReference type="ARBA" id="ARBA00022777"/>
    </source>
</evidence>
<gene>
    <name evidence="14" type="ORF">U14_03446</name>
</gene>
<comment type="catalytic activity">
    <reaction evidence="1">
        <text>ATP + protein L-histidine = ADP + protein N-phospho-L-histidine.</text>
        <dbReference type="EC" id="2.7.13.3"/>
    </reaction>
</comment>
<dbReference type="PROSITE" id="PS50885">
    <property type="entry name" value="HAMP"/>
    <property type="match status" value="1"/>
</dbReference>
<proteinExistence type="predicted"/>
<dbReference type="STRING" id="1499966.U14_03446"/>
<keyword evidence="9 11" id="KW-1133">Transmembrane helix</keyword>
<keyword evidence="7 11" id="KW-0812">Transmembrane</keyword>
<dbReference type="CDD" id="cd18773">
    <property type="entry name" value="PDC1_HK_sensor"/>
    <property type="match status" value="1"/>
</dbReference>
<dbReference type="EC" id="2.7.13.3" evidence="3"/>
<dbReference type="SUPFAM" id="SSF103190">
    <property type="entry name" value="Sensory domain-like"/>
    <property type="match status" value="1"/>
</dbReference>
<dbReference type="InterPro" id="IPR050351">
    <property type="entry name" value="BphY/WalK/GraS-like"/>
</dbReference>
<evidence type="ECO:0000256" key="2">
    <source>
        <dbReference type="ARBA" id="ARBA00004651"/>
    </source>
</evidence>
<dbReference type="SUPFAM" id="SSF47384">
    <property type="entry name" value="Homodimeric domain of signal transducing histidine kinase"/>
    <property type="match status" value="1"/>
</dbReference>
<evidence type="ECO:0000256" key="6">
    <source>
        <dbReference type="ARBA" id="ARBA00022679"/>
    </source>
</evidence>
<organism evidence="14">
    <name type="scientific">Candidatus Moduliflexus flocculans</name>
    <dbReference type="NCBI Taxonomy" id="1499966"/>
    <lineage>
        <taxon>Bacteria</taxon>
        <taxon>Candidatus Moduliflexota</taxon>
        <taxon>Candidatus Moduliflexia</taxon>
        <taxon>Candidatus Moduliflexales</taxon>
        <taxon>Candidatus Moduliflexaceae</taxon>
    </lineage>
</organism>
<accession>A0A081BP79</accession>
<dbReference type="HOGENOM" id="CLU_445963_0_0_0"/>
<dbReference type="PANTHER" id="PTHR42878:SF15">
    <property type="entry name" value="BACTERIOPHYTOCHROME"/>
    <property type="match status" value="1"/>
</dbReference>
<dbReference type="InterPro" id="IPR033479">
    <property type="entry name" value="dCache_1"/>
</dbReference>
<dbReference type="Gene3D" id="6.10.340.10">
    <property type="match status" value="1"/>
</dbReference>
<dbReference type="Gene3D" id="3.30.565.10">
    <property type="entry name" value="Histidine kinase-like ATPase, C-terminal domain"/>
    <property type="match status" value="1"/>
</dbReference>
<evidence type="ECO:0000256" key="4">
    <source>
        <dbReference type="ARBA" id="ARBA00022475"/>
    </source>
</evidence>
<feature type="domain" description="Histidine kinase" evidence="12">
    <location>
        <begin position="394"/>
        <end position="605"/>
    </location>
</feature>
<dbReference type="InterPro" id="IPR036890">
    <property type="entry name" value="HATPase_C_sf"/>
</dbReference>
<dbReference type="SMART" id="SM00387">
    <property type="entry name" value="HATPase_c"/>
    <property type="match status" value="1"/>
</dbReference>
<reference evidence="14" key="1">
    <citation type="journal article" date="2015" name="PeerJ">
        <title>First genomic representation of candidate bacterial phylum KSB3 points to enhanced environmental sensing as a trigger of wastewater bulking.</title>
        <authorList>
            <person name="Sekiguchi Y."/>
            <person name="Ohashi A."/>
            <person name="Parks D.H."/>
            <person name="Yamauchi T."/>
            <person name="Tyson G.W."/>
            <person name="Hugenholtz P."/>
        </authorList>
    </citation>
    <scope>NUCLEOTIDE SEQUENCE [LARGE SCALE GENOMIC DNA]</scope>
</reference>
<evidence type="ECO:0000256" key="10">
    <source>
        <dbReference type="ARBA" id="ARBA00023136"/>
    </source>
</evidence>
<dbReference type="PROSITE" id="PS50109">
    <property type="entry name" value="HIS_KIN"/>
    <property type="match status" value="1"/>
</dbReference>
<comment type="subcellular location">
    <subcellularLocation>
        <location evidence="2">Cell membrane</location>
        <topology evidence="2">Multi-pass membrane protein</topology>
    </subcellularLocation>
</comment>
<dbReference type="GO" id="GO:0000156">
    <property type="term" value="F:phosphorelay response regulator activity"/>
    <property type="evidence" value="ECO:0007669"/>
    <property type="project" value="TreeGrafter"/>
</dbReference>
<evidence type="ECO:0000259" key="12">
    <source>
        <dbReference type="PROSITE" id="PS50109"/>
    </source>
</evidence>
<evidence type="ECO:0000256" key="7">
    <source>
        <dbReference type="ARBA" id="ARBA00022692"/>
    </source>
</evidence>
<evidence type="ECO:0000259" key="13">
    <source>
        <dbReference type="PROSITE" id="PS50885"/>
    </source>
</evidence>
<dbReference type="GO" id="GO:0030295">
    <property type="term" value="F:protein kinase activator activity"/>
    <property type="evidence" value="ECO:0007669"/>
    <property type="project" value="TreeGrafter"/>
</dbReference>
<dbReference type="InterPro" id="IPR003594">
    <property type="entry name" value="HATPase_dom"/>
</dbReference>
<evidence type="ECO:0000313" key="14">
    <source>
        <dbReference type="EMBL" id="GAK52195.1"/>
    </source>
</evidence>
<keyword evidence="10 11" id="KW-0472">Membrane</keyword>
<dbReference type="SMART" id="SM00388">
    <property type="entry name" value="HisKA"/>
    <property type="match status" value="1"/>
</dbReference>
<dbReference type="InterPro" id="IPR004358">
    <property type="entry name" value="Sig_transdc_His_kin-like_C"/>
</dbReference>
<dbReference type="GO" id="GO:0007234">
    <property type="term" value="P:osmosensory signaling via phosphorelay pathway"/>
    <property type="evidence" value="ECO:0007669"/>
    <property type="project" value="TreeGrafter"/>
</dbReference>
<dbReference type="Pfam" id="PF02518">
    <property type="entry name" value="HATPase_c"/>
    <property type="match status" value="1"/>
</dbReference>
<dbReference type="AlphaFoldDB" id="A0A081BP79"/>
<feature type="transmembrane region" description="Helical" evidence="11">
    <location>
        <begin position="273"/>
        <end position="294"/>
    </location>
</feature>
<dbReference type="CDD" id="cd00082">
    <property type="entry name" value="HisKA"/>
    <property type="match status" value="1"/>
</dbReference>
<keyword evidence="8 14" id="KW-0418">Kinase</keyword>
<dbReference type="Pfam" id="PF02743">
    <property type="entry name" value="dCache_1"/>
    <property type="match status" value="1"/>
</dbReference>